<feature type="domain" description="Metalloenzyme" evidence="4">
    <location>
        <begin position="3"/>
        <end position="276"/>
    </location>
</feature>
<evidence type="ECO:0000259" key="4">
    <source>
        <dbReference type="Pfam" id="PF01676"/>
    </source>
</evidence>
<dbReference type="GO" id="GO:0009117">
    <property type="term" value="P:nucleotide metabolic process"/>
    <property type="evidence" value="ECO:0007669"/>
    <property type="project" value="InterPro"/>
</dbReference>
<evidence type="ECO:0000313" key="6">
    <source>
        <dbReference type="Proteomes" id="UP001221302"/>
    </source>
</evidence>
<dbReference type="SUPFAM" id="SSF53649">
    <property type="entry name" value="Alkaline phosphatase-like"/>
    <property type="match status" value="1"/>
</dbReference>
<gene>
    <name evidence="5" type="ORF">P0M35_09545</name>
</gene>
<dbReference type="InterPro" id="IPR006124">
    <property type="entry name" value="Metalloenzyme"/>
</dbReference>
<dbReference type="PANTHER" id="PTHR21110:SF0">
    <property type="entry name" value="PHOSPHOPENTOMUTASE"/>
    <property type="match status" value="1"/>
</dbReference>
<dbReference type="InterPro" id="IPR017850">
    <property type="entry name" value="Alkaline_phosphatase_core_sf"/>
</dbReference>
<protein>
    <submittedName>
        <fullName evidence="5">Metalloenzyme</fullName>
    </submittedName>
</protein>
<comment type="similarity">
    <text evidence="1">Belongs to the phosphopentomutase family.</text>
</comment>
<keyword evidence="6" id="KW-1185">Reference proteome</keyword>
<dbReference type="Proteomes" id="UP001221302">
    <property type="component" value="Unassembled WGS sequence"/>
</dbReference>
<evidence type="ECO:0000256" key="2">
    <source>
        <dbReference type="ARBA" id="ARBA00022723"/>
    </source>
</evidence>
<dbReference type="GO" id="GO:0008973">
    <property type="term" value="F:phosphopentomutase activity"/>
    <property type="evidence" value="ECO:0007669"/>
    <property type="project" value="InterPro"/>
</dbReference>
<evidence type="ECO:0000256" key="1">
    <source>
        <dbReference type="ARBA" id="ARBA00010373"/>
    </source>
</evidence>
<evidence type="ECO:0000256" key="3">
    <source>
        <dbReference type="ARBA" id="ARBA00023211"/>
    </source>
</evidence>
<dbReference type="InterPro" id="IPR010045">
    <property type="entry name" value="DeoB"/>
</dbReference>
<dbReference type="GO" id="GO:0005829">
    <property type="term" value="C:cytosol"/>
    <property type="evidence" value="ECO:0007669"/>
    <property type="project" value="TreeGrafter"/>
</dbReference>
<proteinExistence type="inferred from homology"/>
<dbReference type="GO" id="GO:0043094">
    <property type="term" value="P:metabolic compound salvage"/>
    <property type="evidence" value="ECO:0007669"/>
    <property type="project" value="InterPro"/>
</dbReference>
<dbReference type="PANTHER" id="PTHR21110">
    <property type="entry name" value="PHOSPHOPENTOMUTASE"/>
    <property type="match status" value="1"/>
</dbReference>
<accession>A0AAE3P142</accession>
<keyword evidence="2" id="KW-0479">Metal-binding</keyword>
<comment type="caution">
    <text evidence="5">The sequence shown here is derived from an EMBL/GenBank/DDBJ whole genome shotgun (WGS) entry which is preliminary data.</text>
</comment>
<dbReference type="RefSeq" id="WP_321536165.1">
    <property type="nucleotide sequence ID" value="NZ_JARGDL010000013.1"/>
</dbReference>
<dbReference type="AlphaFoldDB" id="A0AAE3P142"/>
<sequence length="300" mass="34187">MKPFLMIFIDGVGIGKKDFVNNPFFKFNFKTFNEYFEEFPTIDNQFIKKNNSFIFPIDATMGIPDIPLSGTGQTSIFCGVNASKIIGKHFGPFPYSTLIPIIKEKNIFYELKKRKRKVEFVNAYPKIFFDYVNSGKKRLSVTTLSCLLSDVPLHKISDLYKGKALSAEIDNERLKTKLGYKLKILKPATVANRLIKIASKNNFTLFEIFHTDHLGHGRYIDKLEYFSKVLDEFLFKILTKLPKNMNLLVCSDHGNYEDLSIKMHTLNPALGIASGPDAKILSSRIKALYDIKSVIMGLID</sequence>
<keyword evidence="3" id="KW-0464">Manganese</keyword>
<organism evidence="5 6">
    <name type="scientific">Stygiobacter electus</name>
    <dbReference type="NCBI Taxonomy" id="3032292"/>
    <lineage>
        <taxon>Bacteria</taxon>
        <taxon>Pseudomonadati</taxon>
        <taxon>Ignavibacteriota</taxon>
        <taxon>Ignavibacteria</taxon>
        <taxon>Ignavibacteriales</taxon>
        <taxon>Melioribacteraceae</taxon>
        <taxon>Stygiobacter</taxon>
    </lineage>
</organism>
<evidence type="ECO:0000313" key="5">
    <source>
        <dbReference type="EMBL" id="MDF1612394.1"/>
    </source>
</evidence>
<name>A0AAE3P142_9BACT</name>
<dbReference type="Pfam" id="PF01676">
    <property type="entry name" value="Metalloenzyme"/>
    <property type="match status" value="1"/>
</dbReference>
<dbReference type="EMBL" id="JARGDL010000013">
    <property type="protein sequence ID" value="MDF1612394.1"/>
    <property type="molecule type" value="Genomic_DNA"/>
</dbReference>
<dbReference type="GO" id="GO:0000287">
    <property type="term" value="F:magnesium ion binding"/>
    <property type="evidence" value="ECO:0007669"/>
    <property type="project" value="InterPro"/>
</dbReference>
<reference evidence="5" key="1">
    <citation type="submission" date="2023-03" db="EMBL/GenBank/DDBJ databases">
        <title>Stygiobacter electus gen. nov., sp. nov., facultatively anaerobic thermotolerant bacterium of the class Ignavibacteria from a well of Yessentuki mineral water deposit.</title>
        <authorList>
            <person name="Podosokorskaya O.A."/>
            <person name="Elcheninov A.G."/>
            <person name="Petrova N.F."/>
            <person name="Zavarzina D.G."/>
            <person name="Kublanov I.V."/>
            <person name="Merkel A.Y."/>
        </authorList>
    </citation>
    <scope>NUCLEOTIDE SEQUENCE</scope>
    <source>
        <strain evidence="5">09-Me</strain>
    </source>
</reference>
<dbReference type="Gene3D" id="3.40.720.10">
    <property type="entry name" value="Alkaline Phosphatase, subunit A"/>
    <property type="match status" value="1"/>
</dbReference>